<dbReference type="GeneID" id="85451295"/>
<feature type="compositionally biased region" description="Polar residues" evidence="1">
    <location>
        <begin position="9"/>
        <end position="20"/>
    </location>
</feature>
<organism evidence="2 3">
    <name type="scientific">Colletotrichum godetiae</name>
    <dbReference type="NCBI Taxonomy" id="1209918"/>
    <lineage>
        <taxon>Eukaryota</taxon>
        <taxon>Fungi</taxon>
        <taxon>Dikarya</taxon>
        <taxon>Ascomycota</taxon>
        <taxon>Pezizomycotina</taxon>
        <taxon>Sordariomycetes</taxon>
        <taxon>Hypocreomycetidae</taxon>
        <taxon>Glomerellales</taxon>
        <taxon>Glomerellaceae</taxon>
        <taxon>Colletotrichum</taxon>
        <taxon>Colletotrichum acutatum species complex</taxon>
    </lineage>
</organism>
<dbReference type="AlphaFoldDB" id="A0AAJ0EYP1"/>
<dbReference type="Proteomes" id="UP001224890">
    <property type="component" value="Unassembled WGS sequence"/>
</dbReference>
<protein>
    <submittedName>
        <fullName evidence="2">Uncharacterized protein</fullName>
    </submittedName>
</protein>
<comment type="caution">
    <text evidence="2">The sequence shown here is derived from an EMBL/GenBank/DDBJ whole genome shotgun (WGS) entry which is preliminary data.</text>
</comment>
<name>A0AAJ0EYP1_9PEZI</name>
<evidence type="ECO:0000313" key="2">
    <source>
        <dbReference type="EMBL" id="KAK1688841.1"/>
    </source>
</evidence>
<sequence>MVVKDGGQSPDQFTDHSPGNLTPLPRILCFGGKLTEGGKGDRPRGDVNQTPNPILIMAQPAQKLLPVRFTRRSTTPSSARQKEKGKKRGGKRTSRRWTKNNSRRRHASLPFRRSHSLLLSRPRPRPRLPLLPNCCSKPPLPPVHKNRPVLRGKISNDPNCQNGTRPLLRVHGLDAGSSSRFPWARTLLTSVLCLGVSPFLKCSNYG</sequence>
<feature type="compositionally biased region" description="Basic and acidic residues" evidence="1">
    <location>
        <begin position="36"/>
        <end position="45"/>
    </location>
</feature>
<evidence type="ECO:0000256" key="1">
    <source>
        <dbReference type="SAM" id="MobiDB-lite"/>
    </source>
</evidence>
<feature type="region of interest" description="Disordered" evidence="1">
    <location>
        <begin position="1"/>
        <end position="133"/>
    </location>
</feature>
<dbReference type="EMBL" id="JAHMHR010000010">
    <property type="protein sequence ID" value="KAK1688841.1"/>
    <property type="molecule type" value="Genomic_DNA"/>
</dbReference>
<keyword evidence="3" id="KW-1185">Reference proteome</keyword>
<accession>A0AAJ0EYP1</accession>
<gene>
    <name evidence="2" type="ORF">BDP55DRAFT_32071</name>
</gene>
<feature type="compositionally biased region" description="Basic residues" evidence="1">
    <location>
        <begin position="83"/>
        <end position="115"/>
    </location>
</feature>
<reference evidence="2" key="1">
    <citation type="submission" date="2021-06" db="EMBL/GenBank/DDBJ databases">
        <title>Comparative genomics, transcriptomics and evolutionary studies reveal genomic signatures of adaptation to plant cell wall in hemibiotrophic fungi.</title>
        <authorList>
            <consortium name="DOE Joint Genome Institute"/>
            <person name="Baroncelli R."/>
            <person name="Diaz J.F."/>
            <person name="Benocci T."/>
            <person name="Peng M."/>
            <person name="Battaglia E."/>
            <person name="Haridas S."/>
            <person name="Andreopoulos W."/>
            <person name="Labutti K."/>
            <person name="Pangilinan J."/>
            <person name="Floch G.L."/>
            <person name="Makela M.R."/>
            <person name="Henrissat B."/>
            <person name="Grigoriev I.V."/>
            <person name="Crouch J.A."/>
            <person name="De Vries R.P."/>
            <person name="Sukno S.A."/>
            <person name="Thon M.R."/>
        </authorList>
    </citation>
    <scope>NUCLEOTIDE SEQUENCE</scope>
    <source>
        <strain evidence="2">CBS 193.32</strain>
    </source>
</reference>
<dbReference type="RefSeq" id="XP_060432536.1">
    <property type="nucleotide sequence ID" value="XM_060566769.1"/>
</dbReference>
<proteinExistence type="predicted"/>
<evidence type="ECO:0000313" key="3">
    <source>
        <dbReference type="Proteomes" id="UP001224890"/>
    </source>
</evidence>